<keyword evidence="4" id="KW-1185">Reference proteome</keyword>
<reference evidence="3 4" key="1">
    <citation type="submission" date="2019-10" db="EMBL/GenBank/DDBJ databases">
        <authorList>
            <person name="Palmer J.M."/>
        </authorList>
    </citation>
    <scope>NUCLEOTIDE SEQUENCE [LARGE SCALE GENOMIC DNA]</scope>
    <source>
        <strain evidence="3 4">TWF506</strain>
    </source>
</reference>
<dbReference type="PANTHER" id="PTHR43908:SF3">
    <property type="entry name" value="AT29763P-RELATED"/>
    <property type="match status" value="1"/>
</dbReference>
<dbReference type="CDD" id="cd06257">
    <property type="entry name" value="DnaJ"/>
    <property type="match status" value="1"/>
</dbReference>
<dbReference type="EMBL" id="JAVHJM010000005">
    <property type="protein sequence ID" value="KAK6513624.1"/>
    <property type="molecule type" value="Genomic_DNA"/>
</dbReference>
<evidence type="ECO:0000313" key="3">
    <source>
        <dbReference type="EMBL" id="KAK6513624.1"/>
    </source>
</evidence>
<dbReference type="Pfam" id="PF00226">
    <property type="entry name" value="DnaJ"/>
    <property type="match status" value="1"/>
</dbReference>
<dbReference type="GO" id="GO:0030544">
    <property type="term" value="F:Hsp70 protein binding"/>
    <property type="evidence" value="ECO:0007669"/>
    <property type="project" value="TreeGrafter"/>
</dbReference>
<evidence type="ECO:0000256" key="1">
    <source>
        <dbReference type="SAM" id="MobiDB-lite"/>
    </source>
</evidence>
<accession>A0AAN8NV86</accession>
<name>A0AAN8NV86_9PEZI</name>
<dbReference type="GO" id="GO:0005789">
    <property type="term" value="C:endoplasmic reticulum membrane"/>
    <property type="evidence" value="ECO:0007669"/>
    <property type="project" value="TreeGrafter"/>
</dbReference>
<dbReference type="Gene3D" id="1.10.287.110">
    <property type="entry name" value="DnaJ domain"/>
    <property type="match status" value="1"/>
</dbReference>
<sequence>MQHHPDKNDSKEIATERFKNILKAYECLSNHLTRAAYDRTRANEQSSRPRKYESTEGGPYASRPRGDDISQEIAVEEKLFVRKWHCHNACCVSSS</sequence>
<dbReference type="Proteomes" id="UP001307849">
    <property type="component" value="Unassembled WGS sequence"/>
</dbReference>
<gene>
    <name evidence="3" type="ORF">TWF506_008061</name>
</gene>
<evidence type="ECO:0000259" key="2">
    <source>
        <dbReference type="PROSITE" id="PS50076"/>
    </source>
</evidence>
<dbReference type="AlphaFoldDB" id="A0AAN8NV86"/>
<evidence type="ECO:0000313" key="4">
    <source>
        <dbReference type="Proteomes" id="UP001307849"/>
    </source>
</evidence>
<proteinExistence type="predicted"/>
<dbReference type="GO" id="GO:0071218">
    <property type="term" value="P:cellular response to misfolded protein"/>
    <property type="evidence" value="ECO:0007669"/>
    <property type="project" value="TreeGrafter"/>
</dbReference>
<organism evidence="3 4">
    <name type="scientific">Arthrobotrys conoides</name>
    <dbReference type="NCBI Taxonomy" id="74498"/>
    <lineage>
        <taxon>Eukaryota</taxon>
        <taxon>Fungi</taxon>
        <taxon>Dikarya</taxon>
        <taxon>Ascomycota</taxon>
        <taxon>Pezizomycotina</taxon>
        <taxon>Orbiliomycetes</taxon>
        <taxon>Orbiliales</taxon>
        <taxon>Orbiliaceae</taxon>
        <taxon>Arthrobotrys</taxon>
    </lineage>
</organism>
<feature type="domain" description="J" evidence="2">
    <location>
        <begin position="1"/>
        <end position="41"/>
    </location>
</feature>
<dbReference type="InterPro" id="IPR018253">
    <property type="entry name" value="DnaJ_domain_CS"/>
</dbReference>
<protein>
    <recommendedName>
        <fullName evidence="2">J domain-containing protein</fullName>
    </recommendedName>
</protein>
<comment type="caution">
    <text evidence="3">The sequence shown here is derived from an EMBL/GenBank/DDBJ whole genome shotgun (WGS) entry which is preliminary data.</text>
</comment>
<dbReference type="SUPFAM" id="SSF46565">
    <property type="entry name" value="Chaperone J-domain"/>
    <property type="match status" value="1"/>
</dbReference>
<dbReference type="InterPro" id="IPR051100">
    <property type="entry name" value="DnaJ_subfamily_B/C"/>
</dbReference>
<dbReference type="PROSITE" id="PS50076">
    <property type="entry name" value="DNAJ_2"/>
    <property type="match status" value="1"/>
</dbReference>
<dbReference type="InterPro" id="IPR001623">
    <property type="entry name" value="DnaJ_domain"/>
</dbReference>
<feature type="region of interest" description="Disordered" evidence="1">
    <location>
        <begin position="36"/>
        <end position="68"/>
    </location>
</feature>
<dbReference type="InterPro" id="IPR036869">
    <property type="entry name" value="J_dom_sf"/>
</dbReference>
<dbReference type="PROSITE" id="PS00636">
    <property type="entry name" value="DNAJ_1"/>
    <property type="match status" value="1"/>
</dbReference>
<dbReference type="PANTHER" id="PTHR43908">
    <property type="entry name" value="AT29763P-RELATED"/>
    <property type="match status" value="1"/>
</dbReference>